<evidence type="ECO:0000256" key="5">
    <source>
        <dbReference type="ARBA" id="ARBA00022698"/>
    </source>
</evidence>
<evidence type="ECO:0000256" key="11">
    <source>
        <dbReference type="RuleBase" id="RU004203"/>
    </source>
</evidence>
<dbReference type="InterPro" id="IPR029055">
    <property type="entry name" value="Ntn_hydrolases_N"/>
</dbReference>
<comment type="function">
    <text evidence="11">Component of the proteasome, a multicatalytic proteinase complex which is characterized by its ability to cleave peptides with Arg, Phe, Tyr, Leu, and Glu adjacent to the leaving group at neutral or slightly basic pH. The proteasome has an ATP-dependent proteolytic activity.</text>
</comment>
<dbReference type="PRINTS" id="PR00141">
    <property type="entry name" value="PROTEASOME"/>
</dbReference>
<dbReference type="EMBL" id="CAMAPF010000962">
    <property type="protein sequence ID" value="CAH9130520.1"/>
    <property type="molecule type" value="Genomic_DNA"/>
</dbReference>
<comment type="similarity">
    <text evidence="11">Belongs to the peptidase T1B family.</text>
</comment>
<dbReference type="InterPro" id="IPR000243">
    <property type="entry name" value="Pept_T1A_subB"/>
</dbReference>
<dbReference type="PANTHER" id="PTHR32194:SF0">
    <property type="entry name" value="ATP-DEPENDENT PROTEASE SUBUNIT HSLV"/>
    <property type="match status" value="1"/>
</dbReference>
<keyword evidence="9 11" id="KW-0539">Nucleus</keyword>
<dbReference type="CDD" id="cd03762">
    <property type="entry name" value="proteasome_beta_type_6"/>
    <property type="match status" value="1"/>
</dbReference>
<dbReference type="PROSITE" id="PS00854">
    <property type="entry name" value="PROTEASOME_BETA_1"/>
    <property type="match status" value="1"/>
</dbReference>
<comment type="subcellular location">
    <subcellularLocation>
        <location evidence="11">Cytoplasm</location>
    </subcellularLocation>
    <subcellularLocation>
        <location evidence="11">Nucleus</location>
    </subcellularLocation>
</comment>
<comment type="subunit">
    <text evidence="11">Component of the proteasome complex.</text>
</comment>
<sequence length="281" mass="30551">MLLNITKILGCTMHKGSFTSDFHQTLAWIHSYYFFCGIAHVIVKMDSSLLNGLDSPHSMGTTIIGVTYNGGVVLGADSRTSTGMYVANRASDKITKLTDNVYVCRSGSAADSQIVSDYVRYFLHQHTIQLEQPATVKVAANLVRLLAYNNKNMLQTGLIVGGWDKHEGGKIYGIPLGGTVLDLPFTIGGSGSSYLYGFFDQAWREGMTKEEAENLVVKAVSLAIARDGASGGVVRTVTINAEGVERKFYPGDTLPLWHEEFEAHHSLLDILPASSPEPMVS</sequence>
<evidence type="ECO:0000256" key="8">
    <source>
        <dbReference type="ARBA" id="ARBA00023145"/>
    </source>
</evidence>
<keyword evidence="13" id="KW-1185">Reference proteome</keyword>
<gene>
    <name evidence="12" type="ORF">CEPIT_LOCUS30694</name>
</gene>
<comment type="function">
    <text evidence="2">The proteasome is a multicatalytic proteinase complex which is characterized by its ability to cleave peptides with Arg, Phe, Tyr, Leu, and Glu adjacent to the leaving group at neutral or slightly basic pH. The proteasome has an ATP-dependent proteolytic activity.</text>
</comment>
<protein>
    <recommendedName>
        <fullName evidence="11">Proteasome subunit beta</fullName>
    </recommendedName>
</protein>
<keyword evidence="3 11" id="KW-0963">Cytoplasm</keyword>
<dbReference type="InterPro" id="IPR001353">
    <property type="entry name" value="Proteasome_sua/b"/>
</dbReference>
<evidence type="ECO:0000256" key="3">
    <source>
        <dbReference type="ARBA" id="ARBA00022490"/>
    </source>
</evidence>
<keyword evidence="6" id="KW-0378">Hydrolase</keyword>
<dbReference type="Gene3D" id="3.60.20.10">
    <property type="entry name" value="Glutamine Phosphoribosylpyrophosphate, subunit 1, domain 1"/>
    <property type="match status" value="1"/>
</dbReference>
<evidence type="ECO:0000256" key="6">
    <source>
        <dbReference type="ARBA" id="ARBA00022801"/>
    </source>
</evidence>
<dbReference type="SUPFAM" id="SSF56235">
    <property type="entry name" value="N-terminal nucleophile aminohydrolases (Ntn hydrolases)"/>
    <property type="match status" value="1"/>
</dbReference>
<dbReference type="InterPro" id="IPR016050">
    <property type="entry name" value="Proteasome_bsu_CS"/>
</dbReference>
<dbReference type="AlphaFoldDB" id="A0AAV0F522"/>
<organism evidence="12 13">
    <name type="scientific">Cuscuta epithymum</name>
    <dbReference type="NCBI Taxonomy" id="186058"/>
    <lineage>
        <taxon>Eukaryota</taxon>
        <taxon>Viridiplantae</taxon>
        <taxon>Streptophyta</taxon>
        <taxon>Embryophyta</taxon>
        <taxon>Tracheophyta</taxon>
        <taxon>Spermatophyta</taxon>
        <taxon>Magnoliopsida</taxon>
        <taxon>eudicotyledons</taxon>
        <taxon>Gunneridae</taxon>
        <taxon>Pentapetalae</taxon>
        <taxon>asterids</taxon>
        <taxon>lamiids</taxon>
        <taxon>Solanales</taxon>
        <taxon>Convolvulaceae</taxon>
        <taxon>Cuscuteae</taxon>
        <taxon>Cuscuta</taxon>
        <taxon>Cuscuta subgen. Cuscuta</taxon>
    </lineage>
</organism>
<dbReference type="InterPro" id="IPR023333">
    <property type="entry name" value="Proteasome_suB-type"/>
</dbReference>
<name>A0AAV0F522_9ASTE</name>
<keyword evidence="7 11" id="KW-0647">Proteasome</keyword>
<evidence type="ECO:0000256" key="9">
    <source>
        <dbReference type="ARBA" id="ARBA00023242"/>
    </source>
</evidence>
<evidence type="ECO:0000256" key="4">
    <source>
        <dbReference type="ARBA" id="ARBA00022670"/>
    </source>
</evidence>
<dbReference type="GO" id="GO:0005634">
    <property type="term" value="C:nucleus"/>
    <property type="evidence" value="ECO:0007669"/>
    <property type="project" value="UniProtKB-SubCell"/>
</dbReference>
<keyword evidence="4" id="KW-0645">Protease</keyword>
<comment type="caution">
    <text evidence="12">The sequence shown here is derived from an EMBL/GenBank/DDBJ whole genome shotgun (WGS) entry which is preliminary data.</text>
</comment>
<proteinExistence type="inferred from homology"/>
<dbReference type="GO" id="GO:0005737">
    <property type="term" value="C:cytoplasm"/>
    <property type="evidence" value="ECO:0007669"/>
    <property type="project" value="UniProtKB-SubCell"/>
</dbReference>
<evidence type="ECO:0000313" key="13">
    <source>
        <dbReference type="Proteomes" id="UP001152523"/>
    </source>
</evidence>
<keyword evidence="5" id="KW-0888">Threonine protease</keyword>
<dbReference type="GO" id="GO:0004298">
    <property type="term" value="F:threonine-type endopeptidase activity"/>
    <property type="evidence" value="ECO:0007669"/>
    <property type="project" value="UniProtKB-KW"/>
</dbReference>
<dbReference type="Pfam" id="PF00227">
    <property type="entry name" value="Proteasome"/>
    <property type="match status" value="1"/>
</dbReference>
<dbReference type="GO" id="GO:0019774">
    <property type="term" value="C:proteasome core complex, beta-subunit complex"/>
    <property type="evidence" value="ECO:0007669"/>
    <property type="project" value="UniProtKB-ARBA"/>
</dbReference>
<evidence type="ECO:0000256" key="10">
    <source>
        <dbReference type="PIRSR" id="PIRSR600243-1"/>
    </source>
</evidence>
<dbReference type="PROSITE" id="PS51476">
    <property type="entry name" value="PROTEASOME_BETA_2"/>
    <property type="match status" value="1"/>
</dbReference>
<dbReference type="PANTHER" id="PTHR32194">
    <property type="entry name" value="METALLOPROTEASE TLDD"/>
    <property type="match status" value="1"/>
</dbReference>
<dbReference type="FunFam" id="3.60.20.10:FF:000035">
    <property type="entry name" value="Proteasome subunit beta"/>
    <property type="match status" value="1"/>
</dbReference>
<dbReference type="GO" id="GO:0051603">
    <property type="term" value="P:proteolysis involved in protein catabolic process"/>
    <property type="evidence" value="ECO:0007669"/>
    <property type="project" value="InterPro"/>
</dbReference>
<evidence type="ECO:0000256" key="2">
    <source>
        <dbReference type="ARBA" id="ARBA00002000"/>
    </source>
</evidence>
<evidence type="ECO:0000256" key="1">
    <source>
        <dbReference type="ARBA" id="ARBA00001198"/>
    </source>
</evidence>
<evidence type="ECO:0000313" key="12">
    <source>
        <dbReference type="EMBL" id="CAH9130520.1"/>
    </source>
</evidence>
<reference evidence="12" key="1">
    <citation type="submission" date="2022-07" db="EMBL/GenBank/DDBJ databases">
        <authorList>
            <person name="Macas J."/>
            <person name="Novak P."/>
            <person name="Neumann P."/>
        </authorList>
    </citation>
    <scope>NUCLEOTIDE SEQUENCE</scope>
</reference>
<feature type="active site" description="Nucleophile" evidence="10">
    <location>
        <position position="61"/>
    </location>
</feature>
<evidence type="ECO:0000256" key="7">
    <source>
        <dbReference type="ARBA" id="ARBA00022942"/>
    </source>
</evidence>
<dbReference type="Proteomes" id="UP001152523">
    <property type="component" value="Unassembled WGS sequence"/>
</dbReference>
<keyword evidence="8" id="KW-0865">Zymogen</keyword>
<comment type="catalytic activity">
    <reaction evidence="1">
        <text>Cleavage of peptide bonds with very broad specificity.</text>
        <dbReference type="EC" id="3.4.25.1"/>
    </reaction>
</comment>
<accession>A0AAV0F522</accession>